<keyword evidence="2" id="KW-1185">Reference proteome</keyword>
<dbReference type="Proteomes" id="UP000233100">
    <property type="component" value="Chromosome 6"/>
</dbReference>
<proteinExistence type="predicted"/>
<protein>
    <submittedName>
        <fullName evidence="1">Uncharacterized protein</fullName>
    </submittedName>
</protein>
<accession>A0A7N9DDS1</accession>
<reference evidence="1" key="3">
    <citation type="submission" date="2025-09" db="UniProtKB">
        <authorList>
            <consortium name="Ensembl"/>
        </authorList>
    </citation>
    <scope>IDENTIFICATION</scope>
</reference>
<name>A0A7N9DDS1_MACFA</name>
<reference evidence="1 2" key="1">
    <citation type="submission" date="2013-03" db="EMBL/GenBank/DDBJ databases">
        <authorList>
            <person name="Warren W."/>
            <person name="Wilson R.K."/>
        </authorList>
    </citation>
    <scope>NUCLEOTIDE SEQUENCE</scope>
</reference>
<sequence length="59" mass="7101">MPIKCPFQRYTKTYFKNVKPSPTAFPRDRLYYHYLYKYASFLNLTQVASKLETPFISNI</sequence>
<dbReference type="GeneTree" id="ENSGT00910000148151"/>
<reference evidence="1" key="2">
    <citation type="submission" date="2025-08" db="UniProtKB">
        <authorList>
            <consortium name="Ensembl"/>
        </authorList>
    </citation>
    <scope>IDENTIFICATION</scope>
</reference>
<organism evidence="1 2">
    <name type="scientific">Macaca fascicularis</name>
    <name type="common">Crab-eating macaque</name>
    <name type="synonym">Cynomolgus monkey</name>
    <dbReference type="NCBI Taxonomy" id="9541"/>
    <lineage>
        <taxon>Eukaryota</taxon>
        <taxon>Metazoa</taxon>
        <taxon>Chordata</taxon>
        <taxon>Craniata</taxon>
        <taxon>Vertebrata</taxon>
        <taxon>Euteleostomi</taxon>
        <taxon>Mammalia</taxon>
        <taxon>Eutheria</taxon>
        <taxon>Euarchontoglires</taxon>
        <taxon>Primates</taxon>
        <taxon>Haplorrhini</taxon>
        <taxon>Catarrhini</taxon>
        <taxon>Cercopithecidae</taxon>
        <taxon>Cercopithecinae</taxon>
        <taxon>Macaca</taxon>
    </lineage>
</organism>
<evidence type="ECO:0000313" key="1">
    <source>
        <dbReference type="Ensembl" id="ENSMFAP00000063043.1"/>
    </source>
</evidence>
<evidence type="ECO:0000313" key="2">
    <source>
        <dbReference type="Proteomes" id="UP000233100"/>
    </source>
</evidence>
<dbReference type="Ensembl" id="ENSMFAT00000100974.1">
    <property type="protein sequence ID" value="ENSMFAP00000063043.1"/>
    <property type="gene ID" value="ENSMFAG00000049353.1"/>
</dbReference>
<dbReference type="AlphaFoldDB" id="A0A7N9DDS1"/>